<accession>A0ABR3Q775</accession>
<dbReference type="EMBL" id="JBBXJM010000003">
    <property type="protein sequence ID" value="KAL1410591.1"/>
    <property type="molecule type" value="Genomic_DNA"/>
</dbReference>
<feature type="domain" description="Ketopantoate reductase C-terminal" evidence="2">
    <location>
        <begin position="218"/>
        <end position="361"/>
    </location>
</feature>
<dbReference type="Proteomes" id="UP001565368">
    <property type="component" value="Unassembled WGS sequence"/>
</dbReference>
<evidence type="ECO:0000313" key="3">
    <source>
        <dbReference type="EMBL" id="KAL1410591.1"/>
    </source>
</evidence>
<dbReference type="InterPro" id="IPR051402">
    <property type="entry name" value="KPR-Related"/>
</dbReference>
<dbReference type="InterPro" id="IPR013332">
    <property type="entry name" value="KPR_N"/>
</dbReference>
<dbReference type="PANTHER" id="PTHR21708:SF43">
    <property type="entry name" value="KETOPANTOATE REDUCTASE C-TERMINAL DOMAIN-CONTAINING PROTEIN"/>
    <property type="match status" value="1"/>
</dbReference>
<dbReference type="GeneID" id="95985651"/>
<evidence type="ECO:0000259" key="1">
    <source>
        <dbReference type="Pfam" id="PF02558"/>
    </source>
</evidence>
<dbReference type="Gene3D" id="3.40.50.720">
    <property type="entry name" value="NAD(P)-binding Rossmann-like Domain"/>
    <property type="match status" value="1"/>
</dbReference>
<evidence type="ECO:0008006" key="5">
    <source>
        <dbReference type="Google" id="ProtNLM"/>
    </source>
</evidence>
<dbReference type="InterPro" id="IPR013328">
    <property type="entry name" value="6PGD_dom2"/>
</dbReference>
<reference evidence="3 4" key="1">
    <citation type="submission" date="2023-08" db="EMBL/GenBank/DDBJ databases">
        <title>Annotated Genome Sequence of Vanrija albida AlHP1.</title>
        <authorList>
            <person name="Herzog R."/>
        </authorList>
    </citation>
    <scope>NUCLEOTIDE SEQUENCE [LARGE SCALE GENOMIC DNA]</scope>
    <source>
        <strain evidence="3 4">AlHP1</strain>
    </source>
</reference>
<protein>
    <recommendedName>
        <fullName evidence="5">2-dehydropantoate 2-reductase</fullName>
    </recommendedName>
</protein>
<proteinExistence type="predicted"/>
<gene>
    <name evidence="3" type="ORF">Q8F55_004608</name>
</gene>
<keyword evidence="4" id="KW-1185">Reference proteome</keyword>
<dbReference type="Pfam" id="PF08546">
    <property type="entry name" value="ApbA_C"/>
    <property type="match status" value="1"/>
</dbReference>
<dbReference type="Gene3D" id="1.10.1040.10">
    <property type="entry name" value="N-(1-d-carboxylethyl)-l-norvaline Dehydrogenase, domain 2"/>
    <property type="match status" value="1"/>
</dbReference>
<dbReference type="InterPro" id="IPR013752">
    <property type="entry name" value="KPA_reductase"/>
</dbReference>
<dbReference type="Pfam" id="PF02558">
    <property type="entry name" value="ApbA"/>
    <property type="match status" value="1"/>
</dbReference>
<name>A0ABR3Q775_9TREE</name>
<evidence type="ECO:0000313" key="4">
    <source>
        <dbReference type="Proteomes" id="UP001565368"/>
    </source>
</evidence>
<organism evidence="3 4">
    <name type="scientific">Vanrija albida</name>
    <dbReference type="NCBI Taxonomy" id="181172"/>
    <lineage>
        <taxon>Eukaryota</taxon>
        <taxon>Fungi</taxon>
        <taxon>Dikarya</taxon>
        <taxon>Basidiomycota</taxon>
        <taxon>Agaricomycotina</taxon>
        <taxon>Tremellomycetes</taxon>
        <taxon>Trichosporonales</taxon>
        <taxon>Trichosporonaceae</taxon>
        <taxon>Vanrija</taxon>
    </lineage>
</organism>
<comment type="caution">
    <text evidence="3">The sequence shown here is derived from an EMBL/GenBank/DDBJ whole genome shotgun (WGS) entry which is preliminary data.</text>
</comment>
<dbReference type="RefSeq" id="XP_069210535.1">
    <property type="nucleotide sequence ID" value="XM_069353117.1"/>
</dbReference>
<feature type="domain" description="Ketopantoate reductase N-terminal" evidence="1">
    <location>
        <begin position="25"/>
        <end position="168"/>
    </location>
</feature>
<sequence length="388" mass="42216">MEVSKPPPATPQRYQPKYADDAVDVLLIGLGSIGTVYAYLLERSGKVRVTAVARSNYPLYAGDGVTIDSQRFGTITNFKPYRVFKSQAEALADGTRYALCVVATKCLPDITPNAKLLEDSIKSGQVGAFVLIQNGLRVEEDLYAAASSTPIVSCIGWIAINTNPSGDVVTWKGVEKTGTGLFPVATADKPHSAQQQAAIDLWVNLLQAGEGNVVLTDNIDSMRYGKNVWTATWAGMQGLIRTPAACFEPLGEAHHAQIKKYMREIQTLGWKTGLLHEGMVLQPMGLKVESIDQLIDFDFSRFVTEAGRTTAVAHKWSLLLDVENNRPFEVEVIFGSMVRLAREHGIETPLIDFVYTLLSGLQASIVKSRTAAASDAPAVDSKPVKDFP</sequence>
<evidence type="ECO:0000259" key="2">
    <source>
        <dbReference type="Pfam" id="PF08546"/>
    </source>
</evidence>
<dbReference type="InterPro" id="IPR008927">
    <property type="entry name" value="6-PGluconate_DH-like_C_sf"/>
</dbReference>
<dbReference type="SUPFAM" id="SSF48179">
    <property type="entry name" value="6-phosphogluconate dehydrogenase C-terminal domain-like"/>
    <property type="match status" value="1"/>
</dbReference>
<dbReference type="PANTHER" id="PTHR21708">
    <property type="entry name" value="PROBABLE 2-DEHYDROPANTOATE 2-REDUCTASE"/>
    <property type="match status" value="1"/>
</dbReference>